<dbReference type="PaxDb" id="29760-VIT_00s0201g00010.t01"/>
<dbReference type="HOGENOM" id="CLU_3176485_0_0_1"/>
<evidence type="ECO:0000313" key="1">
    <source>
        <dbReference type="EMBL" id="CCB52511.1"/>
    </source>
</evidence>
<proteinExistence type="predicted"/>
<accession>F6HJK3</accession>
<sequence length="47" mass="5577">MARVLHDFLNDCYGLKMNQTNAFRLVIDVLTDPRAFHEEMLKFFTKS</sequence>
<dbReference type="AlphaFoldDB" id="F6HJK3"/>
<name>F6HJK3_VITVI</name>
<keyword evidence="2" id="KW-1185">Reference proteome</keyword>
<dbReference type="InParanoid" id="F6HJK3"/>
<protein>
    <submittedName>
        <fullName evidence="1">Uncharacterized protein</fullName>
    </submittedName>
</protein>
<evidence type="ECO:0000313" key="2">
    <source>
        <dbReference type="Proteomes" id="UP000009183"/>
    </source>
</evidence>
<dbReference type="EMBL" id="FN595781">
    <property type="protein sequence ID" value="CCB52511.1"/>
    <property type="molecule type" value="Genomic_DNA"/>
</dbReference>
<organism evidence="1 2">
    <name type="scientific">Vitis vinifera</name>
    <name type="common">Grape</name>
    <dbReference type="NCBI Taxonomy" id="29760"/>
    <lineage>
        <taxon>Eukaryota</taxon>
        <taxon>Viridiplantae</taxon>
        <taxon>Streptophyta</taxon>
        <taxon>Embryophyta</taxon>
        <taxon>Tracheophyta</taxon>
        <taxon>Spermatophyta</taxon>
        <taxon>Magnoliopsida</taxon>
        <taxon>eudicotyledons</taxon>
        <taxon>Gunneridae</taxon>
        <taxon>Pentapetalae</taxon>
        <taxon>rosids</taxon>
        <taxon>Vitales</taxon>
        <taxon>Vitaceae</taxon>
        <taxon>Viteae</taxon>
        <taxon>Vitis</taxon>
    </lineage>
</organism>
<gene>
    <name evidence="1" type="ORF">VIT_00s0201g00010</name>
</gene>
<dbReference type="Proteomes" id="UP000009183">
    <property type="component" value="Unassembled WGS sequence, unordered"/>
</dbReference>
<reference evidence="2" key="1">
    <citation type="journal article" date="2007" name="Nature">
        <title>The grapevine genome sequence suggests ancestral hexaploidization in major angiosperm phyla.</title>
        <authorList>
            <consortium name="The French-Italian Public Consortium for Grapevine Genome Characterization."/>
            <person name="Jaillon O."/>
            <person name="Aury J.-M."/>
            <person name="Noel B."/>
            <person name="Policriti A."/>
            <person name="Clepet C."/>
            <person name="Casagrande A."/>
            <person name="Choisne N."/>
            <person name="Aubourg S."/>
            <person name="Vitulo N."/>
            <person name="Jubin C."/>
            <person name="Vezzi A."/>
            <person name="Legeai F."/>
            <person name="Hugueney P."/>
            <person name="Dasilva C."/>
            <person name="Horner D."/>
            <person name="Mica E."/>
            <person name="Jublot D."/>
            <person name="Poulain J."/>
            <person name="Bruyere C."/>
            <person name="Billault A."/>
            <person name="Segurens B."/>
            <person name="Gouyvenoux M."/>
            <person name="Ugarte E."/>
            <person name="Cattonaro F."/>
            <person name="Anthouard V."/>
            <person name="Vico V."/>
            <person name="Del Fabbro C."/>
            <person name="Alaux M."/>
            <person name="Di Gaspero G."/>
            <person name="Dumas V."/>
            <person name="Felice N."/>
            <person name="Paillard S."/>
            <person name="Juman I."/>
            <person name="Moroldo M."/>
            <person name="Scalabrin S."/>
            <person name="Canaguier A."/>
            <person name="Le Clainche I."/>
            <person name="Malacrida G."/>
            <person name="Durand E."/>
            <person name="Pesole G."/>
            <person name="Laucou V."/>
            <person name="Chatelet P."/>
            <person name="Merdinoglu D."/>
            <person name="Delledonne M."/>
            <person name="Pezzotti M."/>
            <person name="Lecharny A."/>
            <person name="Scarpelli C."/>
            <person name="Artiguenave F."/>
            <person name="Pe M.E."/>
            <person name="Valle G."/>
            <person name="Morgante M."/>
            <person name="Caboche M."/>
            <person name="Adam-Blondon A.-F."/>
            <person name="Weissenbach J."/>
            <person name="Quetier F."/>
            <person name="Wincker P."/>
        </authorList>
    </citation>
    <scope>NUCLEOTIDE SEQUENCE [LARGE SCALE GENOMIC DNA]</scope>
    <source>
        <strain evidence="2">cv. Pinot noir / PN40024</strain>
    </source>
</reference>